<dbReference type="SUPFAM" id="SSF103473">
    <property type="entry name" value="MFS general substrate transporter"/>
    <property type="match status" value="2"/>
</dbReference>
<accession>A0A4U0UB32</accession>
<proteinExistence type="predicted"/>
<comment type="subcellular location">
    <subcellularLocation>
        <location evidence="1">Membrane</location>
        <topology evidence="1">Multi-pass membrane protein</topology>
    </subcellularLocation>
</comment>
<dbReference type="AlphaFoldDB" id="A0A4U0UB32"/>
<reference evidence="4 5" key="1">
    <citation type="submission" date="2017-03" db="EMBL/GenBank/DDBJ databases">
        <title>Genomes of endolithic fungi from Antarctica.</title>
        <authorList>
            <person name="Coleine C."/>
            <person name="Masonjones S."/>
            <person name="Stajich J.E."/>
        </authorList>
    </citation>
    <scope>NUCLEOTIDE SEQUENCE [LARGE SCALE GENOMIC DNA]</scope>
    <source>
        <strain evidence="4 5">CCFEE 6315</strain>
    </source>
</reference>
<dbReference type="Proteomes" id="UP000308549">
    <property type="component" value="Unassembled WGS sequence"/>
</dbReference>
<name>A0A4U0UB32_9PEZI</name>
<dbReference type="InterPro" id="IPR036259">
    <property type="entry name" value="MFS_trans_sf"/>
</dbReference>
<feature type="transmembrane region" description="Helical" evidence="3">
    <location>
        <begin position="365"/>
        <end position="388"/>
    </location>
</feature>
<feature type="transmembrane region" description="Helical" evidence="3">
    <location>
        <begin position="484"/>
        <end position="507"/>
    </location>
</feature>
<feature type="transmembrane region" description="Helical" evidence="3">
    <location>
        <begin position="246"/>
        <end position="266"/>
    </location>
</feature>
<evidence type="ECO:0000256" key="1">
    <source>
        <dbReference type="ARBA" id="ARBA00004141"/>
    </source>
</evidence>
<feature type="transmembrane region" description="Helical" evidence="3">
    <location>
        <begin position="563"/>
        <end position="583"/>
    </location>
</feature>
<dbReference type="CDD" id="cd06174">
    <property type="entry name" value="MFS"/>
    <property type="match status" value="1"/>
</dbReference>
<dbReference type="InterPro" id="IPR011701">
    <property type="entry name" value="MFS"/>
</dbReference>
<evidence type="ECO:0008006" key="6">
    <source>
        <dbReference type="Google" id="ProtNLM"/>
    </source>
</evidence>
<evidence type="ECO:0000313" key="4">
    <source>
        <dbReference type="EMBL" id="TKA32377.1"/>
    </source>
</evidence>
<evidence type="ECO:0000256" key="2">
    <source>
        <dbReference type="SAM" id="MobiDB-lite"/>
    </source>
</evidence>
<dbReference type="EMBL" id="NAJL01000005">
    <property type="protein sequence ID" value="TKA32377.1"/>
    <property type="molecule type" value="Genomic_DNA"/>
</dbReference>
<feature type="transmembrane region" description="Helical" evidence="3">
    <location>
        <begin position="452"/>
        <end position="472"/>
    </location>
</feature>
<gene>
    <name evidence="4" type="ORF">B0A50_01483</name>
</gene>
<sequence>MAPRLFTLLTATATPLQATTYLLGIALASITFLVFLNSSISFVVTDIIGQREHVGTDVGTLGFADELLALVACPLWGLLSDRVGVRAVAVTGYVVIGVSLVGLVQSGNVFPQLLLGRLGFSLGGAACSTMVTAGLPAMLAQREDSGDEEGGGKVEDGPIGGAGSDADAEGDGHAVSGPAARLRDEERPSRRSSVGHGPSPSVSSELTITQTRYTSQSRSRSHNTETSPDSPSSSSSPDSAASSSQLAGLVGLFTGAGALVALLLLLPLPTYFQNHGQARAQSLQTTFYTVAALAFITALFTLFGLRHLPGEANKTPTALFRRPYDESTHIDAHGHVHTTLTPSPSYLRLLTSSLALALHDPTITLAYLGGFVARASSVAISLFIPLYINAYFIRTGLCPPTNHPTAPDLKASCQRAYTLSATLTGLAETTALIAAPLFGYLGTKTRKHSPEYPLLAAALLGTAGYALFAFLPSPDAFRDPDARWAFLAVILIGLSQIGCIVCSLSLLSQSVNQDPSPTKTPSKPAAANLESTPLLPQTHTSSSRSIIQPPIPRRKLKGTLAGLYSFSGGAGILLLTKVGGLLFDRWRVGAPFFLLAGFCALLGVGVGVVGLVAVRRGRGVRGSEGGDGEGG</sequence>
<dbReference type="Gene3D" id="1.20.1250.20">
    <property type="entry name" value="MFS general substrate transporter like domains"/>
    <property type="match status" value="2"/>
</dbReference>
<feature type="transmembrane region" description="Helical" evidence="3">
    <location>
        <begin position="28"/>
        <end position="48"/>
    </location>
</feature>
<keyword evidence="5" id="KW-1185">Reference proteome</keyword>
<dbReference type="PANTHER" id="PTHR23524:SF1">
    <property type="entry name" value="MRH DOMAIN-CONTAINING PROTEIN-RELATED"/>
    <property type="match status" value="1"/>
</dbReference>
<comment type="caution">
    <text evidence="4">The sequence shown here is derived from an EMBL/GenBank/DDBJ whole genome shotgun (WGS) entry which is preliminary data.</text>
</comment>
<evidence type="ECO:0000256" key="3">
    <source>
        <dbReference type="SAM" id="Phobius"/>
    </source>
</evidence>
<feature type="transmembrane region" description="Helical" evidence="3">
    <location>
        <begin position="85"/>
        <end position="104"/>
    </location>
</feature>
<dbReference type="OrthoDB" id="18110at2759"/>
<evidence type="ECO:0000313" key="5">
    <source>
        <dbReference type="Proteomes" id="UP000308549"/>
    </source>
</evidence>
<feature type="region of interest" description="Disordered" evidence="2">
    <location>
        <begin position="141"/>
        <end position="241"/>
    </location>
</feature>
<feature type="transmembrane region" description="Helical" evidence="3">
    <location>
        <begin position="60"/>
        <end position="79"/>
    </location>
</feature>
<keyword evidence="3" id="KW-0472">Membrane</keyword>
<organism evidence="4 5">
    <name type="scientific">Salinomyces thailandicus</name>
    <dbReference type="NCBI Taxonomy" id="706561"/>
    <lineage>
        <taxon>Eukaryota</taxon>
        <taxon>Fungi</taxon>
        <taxon>Dikarya</taxon>
        <taxon>Ascomycota</taxon>
        <taxon>Pezizomycotina</taxon>
        <taxon>Dothideomycetes</taxon>
        <taxon>Dothideomycetidae</taxon>
        <taxon>Mycosphaerellales</taxon>
        <taxon>Teratosphaeriaceae</taxon>
        <taxon>Salinomyces</taxon>
    </lineage>
</organism>
<dbReference type="Pfam" id="PF07690">
    <property type="entry name" value="MFS_1"/>
    <property type="match status" value="2"/>
</dbReference>
<dbReference type="GO" id="GO:0022857">
    <property type="term" value="F:transmembrane transporter activity"/>
    <property type="evidence" value="ECO:0007669"/>
    <property type="project" value="InterPro"/>
</dbReference>
<dbReference type="PANTHER" id="PTHR23524">
    <property type="entry name" value="TRANSPORTER, PUTATIVE (AFU_ORTHOLOGUE AFUA_8G04850)-RELATED"/>
    <property type="match status" value="1"/>
</dbReference>
<feature type="compositionally biased region" description="Low complexity" evidence="2">
    <location>
        <begin position="227"/>
        <end position="241"/>
    </location>
</feature>
<protein>
    <recommendedName>
        <fullName evidence="6">MFS transporter</fullName>
    </recommendedName>
</protein>
<keyword evidence="3" id="KW-0812">Transmembrane</keyword>
<feature type="transmembrane region" description="Helical" evidence="3">
    <location>
        <begin position="286"/>
        <end position="305"/>
    </location>
</feature>
<feature type="transmembrane region" description="Helical" evidence="3">
    <location>
        <begin position="417"/>
        <end position="440"/>
    </location>
</feature>
<feature type="compositionally biased region" description="Low complexity" evidence="2">
    <location>
        <begin position="191"/>
        <end position="218"/>
    </location>
</feature>
<keyword evidence="3" id="KW-1133">Transmembrane helix</keyword>
<dbReference type="GO" id="GO:0016020">
    <property type="term" value="C:membrane"/>
    <property type="evidence" value="ECO:0007669"/>
    <property type="project" value="UniProtKB-SubCell"/>
</dbReference>
<feature type="transmembrane region" description="Helical" evidence="3">
    <location>
        <begin position="589"/>
        <end position="614"/>
    </location>
</feature>